<evidence type="ECO:0000256" key="1">
    <source>
        <dbReference type="ARBA" id="ARBA00004168"/>
    </source>
</evidence>
<evidence type="ECO:0000313" key="9">
    <source>
        <dbReference type="EMBL" id="MBF4501546.1"/>
    </source>
</evidence>
<feature type="domain" description="Gram-positive cocci surface proteins LPxTG" evidence="8">
    <location>
        <begin position="694"/>
        <end position="727"/>
    </location>
</feature>
<name>A0A8J7GD61_9BACL</name>
<dbReference type="AlphaFoldDB" id="A0A8J7GD61"/>
<feature type="region of interest" description="Disordered" evidence="6">
    <location>
        <begin position="407"/>
        <end position="657"/>
    </location>
</feature>
<evidence type="ECO:0000256" key="6">
    <source>
        <dbReference type="SAM" id="MobiDB-lite"/>
    </source>
</evidence>
<dbReference type="Pfam" id="PF05737">
    <property type="entry name" value="Collagen_bind"/>
    <property type="match status" value="1"/>
</dbReference>
<accession>A0A8J7GD61</accession>
<sequence length="727" mass="80353">MKKRVVYSYVAIFVLIFQMFVPLSTTYAAGGQQLQVDILNVELQGNKETFYNGDSVGITTEWKIPERTQVHPGDYFFLSYPSYLQIAAQTFQMQHGVCEPFGADQMRCTFDERVRDLTHVSGELELGAQLTVESGSGKQTKPITVNGVSAGTITIDGGSSTGEVGPGGTTGREIGKWGKHSMANPSLINWTVEMNGDKNFYEVRLLDRPQEGHKIVPESISIGINNQIVTKDSPYVKSFHVSEDLIDITLYTYNLDYTVEKYMALIYYDTKIVNPTQKKFKNTATLINNQTSEEIGSKEETVKVWGSASSQGELAKYQGMLKIHKVDEEGQPLAGAIFTLKGMDDSIYTVESDQQGNAKIENLSGGFYTLTEVKAPKGYEIELAFEDIMLNFKEQPIITHKVINKKIEEPTQPEPETPVVPEEPTQPEPETPVVPEEPTQPEPETPVVPEEPTQPEPETPVVPEEPTQPEPETPVVPEEPTQPEPETPVVPEEPTQLEPETPVVPEEPTQPEPETPVVPEEPTQPELETPVVPEEPTQPELETPVVPSVPTKPEQPEEEEKPVVVVPEEPKPETPKPSKPSGGGNSSKPSEPTNPAPENPAIPEIPVEEDKPSIVVPEQPTDERPVVKPEQPEEEDKPTETIPESPQEDLEEVTAQPEEIEEKELGEIVVNHHTPISTQPKHPLASQTSNVPTLPQTGEEHMLIMQWAGVLLALLGSVLLFTRKKEA</sequence>
<dbReference type="Pfam" id="PF17802">
    <property type="entry name" value="SpaA"/>
    <property type="match status" value="1"/>
</dbReference>
<protein>
    <submittedName>
        <fullName evidence="9">LPXTG cell wall anchor domain-containing protein</fullName>
    </submittedName>
</protein>
<dbReference type="InterPro" id="IPR011252">
    <property type="entry name" value="Fibrogen-bd_dom1"/>
</dbReference>
<feature type="compositionally biased region" description="Basic and acidic residues" evidence="6">
    <location>
        <begin position="621"/>
        <end position="631"/>
    </location>
</feature>
<gene>
    <name evidence="9" type="ORF">IRY55_09235</name>
</gene>
<feature type="compositionally biased region" description="Low complexity" evidence="6">
    <location>
        <begin position="517"/>
        <end position="552"/>
    </location>
</feature>
<proteinExistence type="predicted"/>
<evidence type="ECO:0000256" key="2">
    <source>
        <dbReference type="ARBA" id="ARBA00022512"/>
    </source>
</evidence>
<keyword evidence="3" id="KW-0964">Secreted</keyword>
<keyword evidence="2" id="KW-0134">Cell wall</keyword>
<comment type="subcellular location">
    <subcellularLocation>
        <location evidence="1">Secreted</location>
        <location evidence="1">Cell wall</location>
        <topology evidence="1">Peptidoglycan-anchor</topology>
    </subcellularLocation>
</comment>
<comment type="caution">
    <text evidence="9">The sequence shown here is derived from an EMBL/GenBank/DDBJ whole genome shotgun (WGS) entry which is preliminary data.</text>
</comment>
<dbReference type="GO" id="GO:0007155">
    <property type="term" value="P:cell adhesion"/>
    <property type="evidence" value="ECO:0007669"/>
    <property type="project" value="InterPro"/>
</dbReference>
<keyword evidence="4" id="KW-0732">Signal</keyword>
<dbReference type="NCBIfam" id="TIGR01167">
    <property type="entry name" value="LPXTG_anchor"/>
    <property type="match status" value="1"/>
</dbReference>
<evidence type="ECO:0000256" key="5">
    <source>
        <dbReference type="ARBA" id="ARBA00023088"/>
    </source>
</evidence>
<feature type="compositionally biased region" description="Acidic residues" evidence="6">
    <location>
        <begin position="646"/>
        <end position="657"/>
    </location>
</feature>
<dbReference type="PROSITE" id="PS50847">
    <property type="entry name" value="GRAM_POS_ANCHORING"/>
    <property type="match status" value="1"/>
</dbReference>
<organism evidence="9 10">
    <name type="scientific">Savagea serpentis</name>
    <dbReference type="NCBI Taxonomy" id="2785297"/>
    <lineage>
        <taxon>Bacteria</taxon>
        <taxon>Bacillati</taxon>
        <taxon>Bacillota</taxon>
        <taxon>Bacilli</taxon>
        <taxon>Bacillales</taxon>
        <taxon>Caryophanaceae</taxon>
        <taxon>Savagea</taxon>
    </lineage>
</organism>
<dbReference type="InterPro" id="IPR008966">
    <property type="entry name" value="Adhesion_dom_sf"/>
</dbReference>
<dbReference type="InterPro" id="IPR041033">
    <property type="entry name" value="SpaA_PFL_dom_1"/>
</dbReference>
<feature type="transmembrane region" description="Helical" evidence="7">
    <location>
        <begin position="704"/>
        <end position="722"/>
    </location>
</feature>
<dbReference type="SUPFAM" id="SSF49401">
    <property type="entry name" value="Bacterial adhesins"/>
    <property type="match status" value="2"/>
</dbReference>
<dbReference type="InterPro" id="IPR008456">
    <property type="entry name" value="Collagen-bd_dom"/>
</dbReference>
<keyword evidence="7" id="KW-1133">Transmembrane helix</keyword>
<dbReference type="EMBL" id="JADKPV010000004">
    <property type="protein sequence ID" value="MBF4501546.1"/>
    <property type="molecule type" value="Genomic_DNA"/>
</dbReference>
<keyword evidence="7" id="KW-0812">Transmembrane</keyword>
<dbReference type="InterPro" id="IPR019931">
    <property type="entry name" value="LPXTG_anchor"/>
</dbReference>
<keyword evidence="10" id="KW-1185">Reference proteome</keyword>
<reference evidence="9" key="1">
    <citation type="submission" date="2020-11" db="EMBL/GenBank/DDBJ databases">
        <title>Multidrug resistant novel bacterium Savagea serpentis sp. nov., isolated from the scats of a vine snake (Ahaetulla nasuta).</title>
        <authorList>
            <person name="Venkata Ramana V."/>
            <person name="Vikas Patil S."/>
            <person name="Yogita Lugani V."/>
        </authorList>
    </citation>
    <scope>NUCLEOTIDE SEQUENCE</scope>
    <source>
        <strain evidence="9">SN6</strain>
    </source>
</reference>
<evidence type="ECO:0000313" key="10">
    <source>
        <dbReference type="Proteomes" id="UP000622653"/>
    </source>
</evidence>
<dbReference type="Gene3D" id="2.60.40.1280">
    <property type="match status" value="1"/>
</dbReference>
<dbReference type="SUPFAM" id="SSF49478">
    <property type="entry name" value="Cna protein B-type domain"/>
    <property type="match status" value="1"/>
</dbReference>
<dbReference type="Pfam" id="PF00746">
    <property type="entry name" value="Gram_pos_anchor"/>
    <property type="match status" value="1"/>
</dbReference>
<feature type="compositionally biased region" description="Low complexity" evidence="6">
    <location>
        <begin position="489"/>
        <end position="507"/>
    </location>
</feature>
<keyword evidence="5" id="KW-0572">Peptidoglycan-anchor</keyword>
<dbReference type="Gene3D" id="2.60.40.10">
    <property type="entry name" value="Immunoglobulins"/>
    <property type="match status" value="1"/>
</dbReference>
<evidence type="ECO:0000256" key="4">
    <source>
        <dbReference type="ARBA" id="ARBA00022729"/>
    </source>
</evidence>
<evidence type="ECO:0000259" key="8">
    <source>
        <dbReference type="PROSITE" id="PS50847"/>
    </source>
</evidence>
<dbReference type="GO" id="GO:0005518">
    <property type="term" value="F:collagen binding"/>
    <property type="evidence" value="ECO:0007669"/>
    <property type="project" value="InterPro"/>
</dbReference>
<dbReference type="RefSeq" id="WP_194563025.1">
    <property type="nucleotide sequence ID" value="NZ_JADKPV010000004.1"/>
</dbReference>
<dbReference type="Gene3D" id="2.60.40.740">
    <property type="match status" value="1"/>
</dbReference>
<evidence type="ECO:0000256" key="3">
    <source>
        <dbReference type="ARBA" id="ARBA00022525"/>
    </source>
</evidence>
<dbReference type="Proteomes" id="UP000622653">
    <property type="component" value="Unassembled WGS sequence"/>
</dbReference>
<evidence type="ECO:0000256" key="7">
    <source>
        <dbReference type="SAM" id="Phobius"/>
    </source>
</evidence>
<dbReference type="InterPro" id="IPR013783">
    <property type="entry name" value="Ig-like_fold"/>
</dbReference>
<keyword evidence="7" id="KW-0472">Membrane</keyword>